<organism evidence="3 4">
    <name type="scientific">Ophiocordyceps australis</name>
    <dbReference type="NCBI Taxonomy" id="1399860"/>
    <lineage>
        <taxon>Eukaryota</taxon>
        <taxon>Fungi</taxon>
        <taxon>Dikarya</taxon>
        <taxon>Ascomycota</taxon>
        <taxon>Pezizomycotina</taxon>
        <taxon>Sordariomycetes</taxon>
        <taxon>Hypocreomycetidae</taxon>
        <taxon>Hypocreales</taxon>
        <taxon>Ophiocordycipitaceae</taxon>
        <taxon>Ophiocordyceps</taxon>
    </lineage>
</organism>
<feature type="compositionally biased region" description="Polar residues" evidence="2">
    <location>
        <begin position="13"/>
        <end position="22"/>
    </location>
</feature>
<dbReference type="PANTHER" id="PTHR46072">
    <property type="entry name" value="AMIDASE-RELATED-RELATED"/>
    <property type="match status" value="1"/>
</dbReference>
<dbReference type="Gene3D" id="3.90.1300.10">
    <property type="entry name" value="Amidase signature (AS) domain"/>
    <property type="match status" value="1"/>
</dbReference>
<name>A0A2C5XC00_9HYPO</name>
<dbReference type="OrthoDB" id="6428749at2759"/>
<comment type="caution">
    <text evidence="3">The sequence shown here is derived from an EMBL/GenBank/DDBJ whole genome shotgun (WGS) entry which is preliminary data.</text>
</comment>
<accession>A0A2C5XC00</accession>
<evidence type="ECO:0000313" key="4">
    <source>
        <dbReference type="Proteomes" id="UP000224854"/>
    </source>
</evidence>
<dbReference type="EMBL" id="NJEU01001468">
    <property type="protein sequence ID" value="PHH66709.1"/>
    <property type="molecule type" value="Genomic_DNA"/>
</dbReference>
<comment type="similarity">
    <text evidence="1">Belongs to the amidase family.</text>
</comment>
<feature type="region of interest" description="Disordered" evidence="2">
    <location>
        <begin position="1"/>
        <end position="23"/>
    </location>
</feature>
<evidence type="ECO:0000256" key="1">
    <source>
        <dbReference type="ARBA" id="ARBA00009199"/>
    </source>
</evidence>
<dbReference type="InterPro" id="IPR036928">
    <property type="entry name" value="AS_sf"/>
</dbReference>
<proteinExistence type="inferred from homology"/>
<protein>
    <submittedName>
        <fullName evidence="3">Uncharacterized protein</fullName>
    </submittedName>
</protein>
<sequence length="108" mass="11803">MPLIPPPVMQQAGPETSESWQEISRRKREALAASIPPQWRIAEDLVPPQSQLDVTSWPASSGWFTDDELAITELSATQLAAQLCSGQLKSEVVTRAFCKRAAAAQQLS</sequence>
<keyword evidence="4" id="KW-1185">Reference proteome</keyword>
<gene>
    <name evidence="3" type="ORF">CDD82_1531</name>
</gene>
<dbReference type="PANTHER" id="PTHR46072:SF11">
    <property type="entry name" value="AMIDASE-RELATED"/>
    <property type="match status" value="1"/>
</dbReference>
<reference evidence="3 4" key="1">
    <citation type="submission" date="2017-06" db="EMBL/GenBank/DDBJ databases">
        <title>Ant-infecting Ophiocordyceps genomes reveal a high diversity of potential behavioral manipulation genes and a possible major role for enterotoxins.</title>
        <authorList>
            <person name="De Bekker C."/>
            <person name="Evans H.C."/>
            <person name="Brachmann A."/>
            <person name="Hughes D.P."/>
        </authorList>
    </citation>
    <scope>NUCLEOTIDE SEQUENCE [LARGE SCALE GENOMIC DNA]</scope>
    <source>
        <strain evidence="3 4">1348a</strain>
    </source>
</reference>
<evidence type="ECO:0000313" key="3">
    <source>
        <dbReference type="EMBL" id="PHH66709.1"/>
    </source>
</evidence>
<dbReference type="Proteomes" id="UP000224854">
    <property type="component" value="Unassembled WGS sequence"/>
</dbReference>
<dbReference type="SUPFAM" id="SSF75304">
    <property type="entry name" value="Amidase signature (AS) enzymes"/>
    <property type="match status" value="1"/>
</dbReference>
<evidence type="ECO:0000256" key="2">
    <source>
        <dbReference type="SAM" id="MobiDB-lite"/>
    </source>
</evidence>
<dbReference type="AlphaFoldDB" id="A0A2C5XC00"/>